<reference evidence="3" key="1">
    <citation type="submission" date="2020-05" db="EMBL/GenBank/DDBJ databases">
        <title>Frigoriglobus tundricola gen. nov., sp. nov., a psychrotolerant cellulolytic planctomycete of the family Gemmataceae with two divergent copies of 16S rRNA gene.</title>
        <authorList>
            <person name="Kulichevskaya I.S."/>
            <person name="Ivanova A.A."/>
            <person name="Naumoff D.G."/>
            <person name="Beletsky A.V."/>
            <person name="Rijpstra W.I.C."/>
            <person name="Sinninghe Damste J.S."/>
            <person name="Mardanov A.V."/>
            <person name="Ravin N.V."/>
            <person name="Dedysh S.N."/>
        </authorList>
    </citation>
    <scope>NUCLEOTIDE SEQUENCE [LARGE SCALE GENOMIC DNA]</scope>
    <source>
        <strain evidence="3">PL17</strain>
    </source>
</reference>
<dbReference type="EMBL" id="CP053452">
    <property type="protein sequence ID" value="QJW96641.1"/>
    <property type="molecule type" value="Genomic_DNA"/>
</dbReference>
<proteinExistence type="predicted"/>
<gene>
    <name evidence="2" type="ORF">FTUN_4198</name>
</gene>
<evidence type="ECO:0000313" key="2">
    <source>
        <dbReference type="EMBL" id="QJW96641.1"/>
    </source>
</evidence>
<name>A0A6M5YTQ9_9BACT</name>
<accession>A0A6M5YTQ9</accession>
<sequence>MTKSRIRLLLSTGLGLGLVTLVGCGSGSGKVPVSGSVVVDGAPGALTAVTFWCDDPNAPSGGGGRVMTNDKGEFAIGEKDKDTGLPPGNYKVTFSRFVDATGKPVYGGGKKSEAKYEVPSKESIPEPYRDRSLTPVSAQISRSSNTFTFEVSTKDR</sequence>
<evidence type="ECO:0000313" key="3">
    <source>
        <dbReference type="Proteomes" id="UP000503447"/>
    </source>
</evidence>
<dbReference type="Proteomes" id="UP000503447">
    <property type="component" value="Chromosome"/>
</dbReference>
<feature type="region of interest" description="Disordered" evidence="1">
    <location>
        <begin position="103"/>
        <end position="139"/>
    </location>
</feature>
<dbReference type="KEGG" id="ftj:FTUN_4198"/>
<feature type="compositionally biased region" description="Basic and acidic residues" evidence="1">
    <location>
        <begin position="110"/>
        <end position="132"/>
    </location>
</feature>
<dbReference type="AlphaFoldDB" id="A0A6M5YTQ9"/>
<dbReference type="PROSITE" id="PS51257">
    <property type="entry name" value="PROKAR_LIPOPROTEIN"/>
    <property type="match status" value="1"/>
</dbReference>
<organism evidence="2 3">
    <name type="scientific">Frigoriglobus tundricola</name>
    <dbReference type="NCBI Taxonomy" id="2774151"/>
    <lineage>
        <taxon>Bacteria</taxon>
        <taxon>Pseudomonadati</taxon>
        <taxon>Planctomycetota</taxon>
        <taxon>Planctomycetia</taxon>
        <taxon>Gemmatales</taxon>
        <taxon>Gemmataceae</taxon>
        <taxon>Frigoriglobus</taxon>
    </lineage>
</organism>
<evidence type="ECO:0000256" key="1">
    <source>
        <dbReference type="SAM" id="MobiDB-lite"/>
    </source>
</evidence>
<keyword evidence="3" id="KW-1185">Reference proteome</keyword>
<protein>
    <recommendedName>
        <fullName evidence="4">Carboxypeptidase regulatory-like domain-containing protein</fullName>
    </recommendedName>
</protein>
<evidence type="ECO:0008006" key="4">
    <source>
        <dbReference type="Google" id="ProtNLM"/>
    </source>
</evidence>